<evidence type="ECO:0000256" key="1">
    <source>
        <dbReference type="SAM" id="Phobius"/>
    </source>
</evidence>
<keyword evidence="1" id="KW-0472">Membrane</keyword>
<evidence type="ECO:0000313" key="2">
    <source>
        <dbReference type="EMBL" id="PTM36201.1"/>
    </source>
</evidence>
<sequence>MRWLVNSTVLISALIMVHIYLANFSLQDQQLEGVVYNRFINQLVNYRQCQGEIFVELVKHPDSSMEKREKIKNEIIKNFSDCRVLSSKLRDYLFLTPLMDIIKQYSRLEYQVQSNEHTLASESLPTRTIPLLNMNIPANDFVIIMAILSMFIVIGIWMNLRGIHAALSSLCSHGNIDVLKVAQLNTVFLTYSEVGGNRFARQVRALSMWLPFISIVSATIVGYWPILHTRFGNDGNRIGYDYYFGSDVVIAVFLGLSIVISCMHCWIAIKCYKEISGIDSIFERTLMKAHHN</sequence>
<organism evidence="2 3">
    <name type="scientific">Enterobacter cloacae</name>
    <dbReference type="NCBI Taxonomy" id="550"/>
    <lineage>
        <taxon>Bacteria</taxon>
        <taxon>Pseudomonadati</taxon>
        <taxon>Pseudomonadota</taxon>
        <taxon>Gammaproteobacteria</taxon>
        <taxon>Enterobacterales</taxon>
        <taxon>Enterobacteriaceae</taxon>
        <taxon>Enterobacter</taxon>
        <taxon>Enterobacter cloacae complex</taxon>
    </lineage>
</organism>
<name>A0A2T4Y1Y9_ENTCL</name>
<keyword evidence="1" id="KW-1133">Transmembrane helix</keyword>
<comment type="caution">
    <text evidence="2">The sequence shown here is derived from an EMBL/GenBank/DDBJ whole genome shotgun (WGS) entry which is preliminary data.</text>
</comment>
<reference evidence="2 3" key="1">
    <citation type="submission" date="2018-04" db="EMBL/GenBank/DDBJ databases">
        <title>Genome sequencing reveals highly heavy metal resistance and biotechnology application of the novel Enterobacter cloacae amazonensis isolated from wastewater river in Manaus - Amazonas.</title>
        <authorList>
            <person name="Astolfi M.C.T."/>
            <person name="Carvalho E.B.D.S."/>
            <person name="Lacerda L.B."/>
            <person name="Pinto M.V."/>
            <person name="Nogueira V.B."/>
            <person name="Barros A.M."/>
            <person name="Astolfi-Filho S."/>
        </authorList>
    </citation>
    <scope>NUCLEOTIDE SEQUENCE [LARGE SCALE GENOMIC DNA]</scope>
    <source>
        <strain evidence="3">amazonensis</strain>
    </source>
</reference>
<dbReference type="EMBL" id="PZPP01000009">
    <property type="protein sequence ID" value="PTM36201.1"/>
    <property type="molecule type" value="Genomic_DNA"/>
</dbReference>
<feature type="transmembrane region" description="Helical" evidence="1">
    <location>
        <begin position="208"/>
        <end position="228"/>
    </location>
</feature>
<accession>A0A2T4Y1Y9</accession>
<feature type="transmembrane region" description="Helical" evidence="1">
    <location>
        <begin position="248"/>
        <end position="269"/>
    </location>
</feature>
<proteinExistence type="predicted"/>
<gene>
    <name evidence="2" type="ORF">DA103_07445</name>
</gene>
<evidence type="ECO:0000313" key="3">
    <source>
        <dbReference type="Proteomes" id="UP000241614"/>
    </source>
</evidence>
<protein>
    <submittedName>
        <fullName evidence="2">Uncharacterized protein</fullName>
    </submittedName>
</protein>
<dbReference type="Proteomes" id="UP000241614">
    <property type="component" value="Unassembled WGS sequence"/>
</dbReference>
<feature type="transmembrane region" description="Helical" evidence="1">
    <location>
        <begin position="141"/>
        <end position="160"/>
    </location>
</feature>
<dbReference type="AlphaFoldDB" id="A0A2T4Y1Y9"/>
<feature type="transmembrane region" description="Helical" evidence="1">
    <location>
        <begin position="7"/>
        <end position="26"/>
    </location>
</feature>
<keyword evidence="1" id="KW-0812">Transmembrane</keyword>